<keyword evidence="3" id="KW-1185">Reference proteome</keyword>
<evidence type="ECO:0000313" key="3">
    <source>
        <dbReference type="Proteomes" id="UP000281553"/>
    </source>
</evidence>
<feature type="region of interest" description="Disordered" evidence="1">
    <location>
        <begin position="46"/>
        <end position="68"/>
    </location>
</feature>
<organism evidence="2 3">
    <name type="scientific">Dibothriocephalus latus</name>
    <name type="common">Fish tapeworm</name>
    <name type="synonym">Diphyllobothrium latum</name>
    <dbReference type="NCBI Taxonomy" id="60516"/>
    <lineage>
        <taxon>Eukaryota</taxon>
        <taxon>Metazoa</taxon>
        <taxon>Spiralia</taxon>
        <taxon>Lophotrochozoa</taxon>
        <taxon>Platyhelminthes</taxon>
        <taxon>Cestoda</taxon>
        <taxon>Eucestoda</taxon>
        <taxon>Diphyllobothriidea</taxon>
        <taxon>Diphyllobothriidae</taxon>
        <taxon>Dibothriocephalus</taxon>
    </lineage>
</organism>
<evidence type="ECO:0000256" key="1">
    <source>
        <dbReference type="SAM" id="MobiDB-lite"/>
    </source>
</evidence>
<evidence type="ECO:0000313" key="2">
    <source>
        <dbReference type="EMBL" id="VDN12144.1"/>
    </source>
</evidence>
<dbReference type="OrthoDB" id="6267895at2759"/>
<name>A0A3P7L6L4_DIBLA</name>
<dbReference type="EMBL" id="UYRU01053155">
    <property type="protein sequence ID" value="VDN12144.1"/>
    <property type="molecule type" value="Genomic_DNA"/>
</dbReference>
<dbReference type="AlphaFoldDB" id="A0A3P7L6L4"/>
<sequence>MAKAPYIKGEDVSDKCVKKSPKECFDHYNTFYLHGVLAKVLSNGVSKPSHVTDHTNSPQSSPDKNSKVPLEPLEQQLLGYMVLRDDFEKVLEALFIKLLLGLRQ</sequence>
<accession>A0A3P7L6L4</accession>
<reference evidence="2 3" key="1">
    <citation type="submission" date="2018-11" db="EMBL/GenBank/DDBJ databases">
        <authorList>
            <consortium name="Pathogen Informatics"/>
        </authorList>
    </citation>
    <scope>NUCLEOTIDE SEQUENCE [LARGE SCALE GENOMIC DNA]</scope>
</reference>
<dbReference type="Proteomes" id="UP000281553">
    <property type="component" value="Unassembled WGS sequence"/>
</dbReference>
<feature type="compositionally biased region" description="Polar residues" evidence="1">
    <location>
        <begin position="54"/>
        <end position="63"/>
    </location>
</feature>
<proteinExistence type="predicted"/>
<protein>
    <submittedName>
        <fullName evidence="2">Uncharacterized protein</fullName>
    </submittedName>
</protein>
<gene>
    <name evidence="2" type="ORF">DILT_LOCUS7975</name>
</gene>